<feature type="transmembrane region" description="Helical" evidence="7">
    <location>
        <begin position="325"/>
        <end position="346"/>
    </location>
</feature>
<sequence length="561" mass="62533">EDGGPGVVMGVNQLIGGIRVQQWRAATVECVGAQALQDSYSAFMSSRYNRSCRSSESDYQTHGIAGATRIGAQSDEVVQGQYANADTDAYTYWILNQYAGELSSLDYALSHVEGLREKQWLTAATEAVNVEFAMYCGQIGYFALVRLEFVMDRVGAFTATVKANTLQTEVWGSITTVLCDLWFVLNISWLVGGEIFGLIGAIRRNKVQEHVMQFYRVVNLALIFGGGVLIPFFMWMFVQIGEVGNELTSLLNTDSGQTAEDAQVYFSRLDAAYDNVTWMTTAIRWNEMSAFWYSMIMLVKFFQNFNANERLAVITRTLSMSSEDLFHFMLIFLLVFFNFIIGALFLFGQTLKEWSTPILATCTGFRALMGDFDFLAMYYIAPFNATMWFVIYMGFIFLVLVNMFVAIVMEAYAEVKHEAGKSESVFRLVRRNVDRLTQQFTGKKMSRVHSSESGASGAQDEEVFLEDLQAKIDSAQGGLDRLFDEMSAWHGTPRPPATAPPAEAPPERLRLSARLDAHPELPAGATEHAGQAAPAAAWPLVLGAGARQELLLGQQSTWLCR</sequence>
<dbReference type="InterPro" id="IPR051223">
    <property type="entry name" value="Polycystin"/>
</dbReference>
<evidence type="ECO:0000256" key="2">
    <source>
        <dbReference type="ARBA" id="ARBA00007200"/>
    </source>
</evidence>
<dbReference type="Pfam" id="PF20519">
    <property type="entry name" value="Polycystin_dom"/>
    <property type="match status" value="1"/>
</dbReference>
<feature type="domain" description="Polycystin" evidence="9">
    <location>
        <begin position="8"/>
        <end position="165"/>
    </location>
</feature>
<evidence type="ECO:0000256" key="5">
    <source>
        <dbReference type="ARBA" id="ARBA00023136"/>
    </source>
</evidence>
<dbReference type="Gene3D" id="1.10.287.70">
    <property type="match status" value="1"/>
</dbReference>
<dbReference type="InterPro" id="IPR013122">
    <property type="entry name" value="PKD1_2_channel"/>
</dbReference>
<feature type="transmembrane region" description="Helical" evidence="7">
    <location>
        <begin position="181"/>
        <end position="202"/>
    </location>
</feature>
<dbReference type="PANTHER" id="PTHR10877:SF183">
    <property type="entry name" value="AT14535P-RELATED"/>
    <property type="match status" value="1"/>
</dbReference>
<comment type="caution">
    <text evidence="10">The sequence shown here is derived from an EMBL/GenBank/DDBJ whole genome shotgun (WGS) entry which is preliminary data.</text>
</comment>
<evidence type="ECO:0008006" key="12">
    <source>
        <dbReference type="Google" id="ProtNLM"/>
    </source>
</evidence>
<feature type="non-terminal residue" evidence="10">
    <location>
        <position position="561"/>
    </location>
</feature>
<evidence type="ECO:0000259" key="9">
    <source>
        <dbReference type="Pfam" id="PF20519"/>
    </source>
</evidence>
<evidence type="ECO:0000256" key="1">
    <source>
        <dbReference type="ARBA" id="ARBA00004141"/>
    </source>
</evidence>
<dbReference type="InterPro" id="IPR046791">
    <property type="entry name" value="Polycystin_dom"/>
</dbReference>
<feature type="transmembrane region" description="Helical" evidence="7">
    <location>
        <begin position="214"/>
        <end position="238"/>
    </location>
</feature>
<reference evidence="10" key="1">
    <citation type="submission" date="2023-10" db="EMBL/GenBank/DDBJ databases">
        <authorList>
            <person name="Chen Y."/>
            <person name="Shah S."/>
            <person name="Dougan E. K."/>
            <person name="Thang M."/>
            <person name="Chan C."/>
        </authorList>
    </citation>
    <scope>NUCLEOTIDE SEQUENCE [LARGE SCALE GENOMIC DNA]</scope>
</reference>
<evidence type="ECO:0000313" key="11">
    <source>
        <dbReference type="Proteomes" id="UP001189429"/>
    </source>
</evidence>
<keyword evidence="3 7" id="KW-0812">Transmembrane</keyword>
<keyword evidence="6" id="KW-0325">Glycoprotein</keyword>
<accession>A0ABN9QZV5</accession>
<feature type="transmembrane region" description="Helical" evidence="7">
    <location>
        <begin position="387"/>
        <end position="408"/>
    </location>
</feature>
<evidence type="ECO:0000256" key="7">
    <source>
        <dbReference type="SAM" id="Phobius"/>
    </source>
</evidence>
<dbReference type="Pfam" id="PF08016">
    <property type="entry name" value="PKD_channel"/>
    <property type="match status" value="1"/>
</dbReference>
<dbReference type="InterPro" id="IPR003915">
    <property type="entry name" value="PKD_2"/>
</dbReference>
<protein>
    <recommendedName>
        <fullName evidence="12">Polycystin cation channel PKD1/PKD2 domain-containing protein</fullName>
    </recommendedName>
</protein>
<proteinExistence type="inferred from homology"/>
<evidence type="ECO:0000256" key="4">
    <source>
        <dbReference type="ARBA" id="ARBA00022989"/>
    </source>
</evidence>
<evidence type="ECO:0000256" key="3">
    <source>
        <dbReference type="ARBA" id="ARBA00022692"/>
    </source>
</evidence>
<organism evidence="10 11">
    <name type="scientific">Prorocentrum cordatum</name>
    <dbReference type="NCBI Taxonomy" id="2364126"/>
    <lineage>
        <taxon>Eukaryota</taxon>
        <taxon>Sar</taxon>
        <taxon>Alveolata</taxon>
        <taxon>Dinophyceae</taxon>
        <taxon>Prorocentrales</taxon>
        <taxon>Prorocentraceae</taxon>
        <taxon>Prorocentrum</taxon>
    </lineage>
</organism>
<keyword evidence="5 7" id="KW-0472">Membrane</keyword>
<feature type="domain" description="Polycystin cation channel PKD1/PKD2" evidence="8">
    <location>
        <begin position="286"/>
        <end position="415"/>
    </location>
</feature>
<keyword evidence="4 7" id="KW-1133">Transmembrane helix</keyword>
<gene>
    <name evidence="10" type="ORF">PCOR1329_LOCUS16398</name>
</gene>
<dbReference type="PANTHER" id="PTHR10877">
    <property type="entry name" value="POLYCYSTIN FAMILY MEMBER"/>
    <property type="match status" value="1"/>
</dbReference>
<evidence type="ECO:0000313" key="10">
    <source>
        <dbReference type="EMBL" id="CAK0811957.1"/>
    </source>
</evidence>
<name>A0ABN9QZV5_9DINO</name>
<dbReference type="EMBL" id="CAUYUJ010005020">
    <property type="protein sequence ID" value="CAK0811957.1"/>
    <property type="molecule type" value="Genomic_DNA"/>
</dbReference>
<feature type="non-terminal residue" evidence="10">
    <location>
        <position position="1"/>
    </location>
</feature>
<comment type="subcellular location">
    <subcellularLocation>
        <location evidence="1">Membrane</location>
        <topology evidence="1">Multi-pass membrane protein</topology>
    </subcellularLocation>
</comment>
<evidence type="ECO:0000256" key="6">
    <source>
        <dbReference type="ARBA" id="ARBA00023180"/>
    </source>
</evidence>
<evidence type="ECO:0000259" key="8">
    <source>
        <dbReference type="Pfam" id="PF08016"/>
    </source>
</evidence>
<comment type="similarity">
    <text evidence="2">Belongs to the polycystin family.</text>
</comment>
<keyword evidence="11" id="KW-1185">Reference proteome</keyword>
<dbReference type="PRINTS" id="PR01433">
    <property type="entry name" value="POLYCYSTIN2"/>
</dbReference>
<dbReference type="Proteomes" id="UP001189429">
    <property type="component" value="Unassembled WGS sequence"/>
</dbReference>